<dbReference type="InterPro" id="IPR018088">
    <property type="entry name" value="Chalcone/stilbene_synthase_AS"/>
</dbReference>
<comment type="similarity">
    <text evidence="1 4">Belongs to the thiolase-like superfamily. Chalcone/stilbene synthases family.</text>
</comment>
<dbReference type="InterPro" id="IPR016039">
    <property type="entry name" value="Thiolase-like"/>
</dbReference>
<name>A0ABP0W1A5_9BRYO</name>
<keyword evidence="3 4" id="KW-0012">Acyltransferase</keyword>
<evidence type="ECO:0000256" key="2">
    <source>
        <dbReference type="ARBA" id="ARBA00022679"/>
    </source>
</evidence>
<dbReference type="InterPro" id="IPR001099">
    <property type="entry name" value="Chalcone/stilbene_synt_N"/>
</dbReference>
<dbReference type="Pfam" id="PF00195">
    <property type="entry name" value="Chal_sti_synt_N"/>
    <property type="match status" value="1"/>
</dbReference>
<dbReference type="InterPro" id="IPR011141">
    <property type="entry name" value="Polyketide_synthase_type-III"/>
</dbReference>
<proteinExistence type="inferred from homology"/>
<dbReference type="PIRSF" id="PIRSF000451">
    <property type="entry name" value="PKS_III"/>
    <property type="match status" value="1"/>
</dbReference>
<evidence type="ECO:0000259" key="7">
    <source>
        <dbReference type="Pfam" id="PF02797"/>
    </source>
</evidence>
<evidence type="ECO:0000256" key="5">
    <source>
        <dbReference type="SAM" id="MobiDB-lite"/>
    </source>
</evidence>
<evidence type="ECO:0000256" key="3">
    <source>
        <dbReference type="ARBA" id="ARBA00023315"/>
    </source>
</evidence>
<dbReference type="Proteomes" id="UP001497444">
    <property type="component" value="Chromosome 13"/>
</dbReference>
<dbReference type="EMBL" id="OZ020108">
    <property type="protein sequence ID" value="CAK9260559.1"/>
    <property type="molecule type" value="Genomic_DNA"/>
</dbReference>
<dbReference type="CDD" id="cd00831">
    <property type="entry name" value="CHS_like"/>
    <property type="match status" value="1"/>
</dbReference>
<dbReference type="InterPro" id="IPR012328">
    <property type="entry name" value="Chalcone/stilbene_synt_C"/>
</dbReference>
<reference evidence="8" key="1">
    <citation type="submission" date="2024-02" db="EMBL/GenBank/DDBJ databases">
        <authorList>
            <consortium name="ELIXIR-Norway"/>
            <consortium name="Elixir Norway"/>
        </authorList>
    </citation>
    <scope>NUCLEOTIDE SEQUENCE</scope>
</reference>
<accession>A0ABP0W1A5</accession>
<dbReference type="PROSITE" id="PS00441">
    <property type="entry name" value="CHALCONE_SYNTH"/>
    <property type="match status" value="1"/>
</dbReference>
<feature type="domain" description="Chalcone/stilbene synthase C-terminal" evidence="7">
    <location>
        <begin position="272"/>
        <end position="422"/>
    </location>
</feature>
<feature type="domain" description="Chalcone/stilbene synthase N-terminal" evidence="6">
    <location>
        <begin position="43"/>
        <end position="262"/>
    </location>
</feature>
<dbReference type="Gene3D" id="3.40.47.10">
    <property type="match status" value="2"/>
</dbReference>
<feature type="region of interest" description="Disordered" evidence="5">
    <location>
        <begin position="1"/>
        <end position="20"/>
    </location>
</feature>
<evidence type="ECO:0000256" key="4">
    <source>
        <dbReference type="RuleBase" id="RU003633"/>
    </source>
</evidence>
<evidence type="ECO:0008006" key="10">
    <source>
        <dbReference type="Google" id="ProtNLM"/>
    </source>
</evidence>
<dbReference type="PANTHER" id="PTHR11877:SF14">
    <property type="entry name" value="CHALCONE SYNTHASE"/>
    <property type="match status" value="1"/>
</dbReference>
<evidence type="ECO:0000259" key="6">
    <source>
        <dbReference type="Pfam" id="PF00195"/>
    </source>
</evidence>
<evidence type="ECO:0000313" key="9">
    <source>
        <dbReference type="Proteomes" id="UP001497444"/>
    </source>
</evidence>
<evidence type="ECO:0000313" key="8">
    <source>
        <dbReference type="EMBL" id="CAK9260559.1"/>
    </source>
</evidence>
<dbReference type="Pfam" id="PF02797">
    <property type="entry name" value="Chal_sti_synt_C"/>
    <property type="match status" value="1"/>
</dbReference>
<feature type="compositionally biased region" description="Polar residues" evidence="5">
    <location>
        <begin position="1"/>
        <end position="10"/>
    </location>
</feature>
<keyword evidence="9" id="KW-1185">Reference proteome</keyword>
<sequence>MDNLSAGSSKSESHFASDDPLLNSDSASLSLSSSASSSSSAGTSFASEGPATVLGIGTAVPPTEFPQSSYPDLFFDICNCNEKTELKAKFKRICEKSGIRKRHLFLTEEILKANPSICTCMDASLNVRQDIVVVQVPKLAHEAAVKAIKEWGRPKSEITHVVFATTSGVNMPGADLALAKLLGLKPTVKRVMMYQTGCFGGASVLRVAKDLAENNKGARVLVTCSEVTAVTYRAPSENHLDGLVGSALFGDGAACLIVGADPIPRLERPSFEIQSAGETVLPESDGAIDGHLTEAGLIFHLMKDVPGLISKNIEKFLNETRKVANSPSWNDMFWAVHPGGPAILDQIEEKLKLTSDKLQGSRDILSEYGNMSSASVLFVLDQIRHRSKLLGSSTTGEGSDYGFLIGFGPGLTLEVLVLRSVPTAE</sequence>
<dbReference type="SUPFAM" id="SSF53901">
    <property type="entry name" value="Thiolase-like"/>
    <property type="match status" value="2"/>
</dbReference>
<organism evidence="8 9">
    <name type="scientific">Sphagnum jensenii</name>
    <dbReference type="NCBI Taxonomy" id="128206"/>
    <lineage>
        <taxon>Eukaryota</taxon>
        <taxon>Viridiplantae</taxon>
        <taxon>Streptophyta</taxon>
        <taxon>Embryophyta</taxon>
        <taxon>Bryophyta</taxon>
        <taxon>Sphagnophytina</taxon>
        <taxon>Sphagnopsida</taxon>
        <taxon>Sphagnales</taxon>
        <taxon>Sphagnaceae</taxon>
        <taxon>Sphagnum</taxon>
    </lineage>
</organism>
<gene>
    <name evidence="8" type="ORF">CSSPJE1EN1_LOCUS6037</name>
</gene>
<evidence type="ECO:0000256" key="1">
    <source>
        <dbReference type="ARBA" id="ARBA00005531"/>
    </source>
</evidence>
<protein>
    <recommendedName>
        <fullName evidence="10">Chalcone synthase</fullName>
    </recommendedName>
</protein>
<dbReference type="PANTHER" id="PTHR11877">
    <property type="entry name" value="HYDROXYMETHYLGLUTARYL-COA SYNTHASE"/>
    <property type="match status" value="1"/>
</dbReference>
<keyword evidence="2 4" id="KW-0808">Transferase</keyword>